<feature type="region of interest" description="Disordered" evidence="2">
    <location>
        <begin position="217"/>
        <end position="247"/>
    </location>
</feature>
<organism evidence="4 5">
    <name type="scientific">Halocaridina rubra</name>
    <name type="common">Hawaiian red shrimp</name>
    <dbReference type="NCBI Taxonomy" id="373956"/>
    <lineage>
        <taxon>Eukaryota</taxon>
        <taxon>Metazoa</taxon>
        <taxon>Ecdysozoa</taxon>
        <taxon>Arthropoda</taxon>
        <taxon>Crustacea</taxon>
        <taxon>Multicrustacea</taxon>
        <taxon>Malacostraca</taxon>
        <taxon>Eumalacostraca</taxon>
        <taxon>Eucarida</taxon>
        <taxon>Decapoda</taxon>
        <taxon>Pleocyemata</taxon>
        <taxon>Caridea</taxon>
        <taxon>Atyoidea</taxon>
        <taxon>Atyidae</taxon>
        <taxon>Halocaridina</taxon>
    </lineage>
</organism>
<reference evidence="4 5" key="1">
    <citation type="submission" date="2023-11" db="EMBL/GenBank/DDBJ databases">
        <title>Halocaridina rubra genome assembly.</title>
        <authorList>
            <person name="Smith C."/>
        </authorList>
    </citation>
    <scope>NUCLEOTIDE SEQUENCE [LARGE SCALE GENOMIC DNA]</scope>
    <source>
        <strain evidence="4">EP-1</strain>
        <tissue evidence="4">Whole</tissue>
    </source>
</reference>
<evidence type="ECO:0000313" key="5">
    <source>
        <dbReference type="Proteomes" id="UP001381693"/>
    </source>
</evidence>
<dbReference type="InterPro" id="IPR004827">
    <property type="entry name" value="bZIP"/>
</dbReference>
<name>A0AAN8X1V6_HALRR</name>
<evidence type="ECO:0000259" key="3">
    <source>
        <dbReference type="Pfam" id="PF07716"/>
    </source>
</evidence>
<gene>
    <name evidence="4" type="ORF">SK128_001499</name>
</gene>
<keyword evidence="5" id="KW-1185">Reference proteome</keyword>
<dbReference type="Pfam" id="PF07716">
    <property type="entry name" value="bZIP_2"/>
    <property type="match status" value="1"/>
</dbReference>
<proteinExistence type="predicted"/>
<dbReference type="EMBL" id="JAXCGZ010009670">
    <property type="protein sequence ID" value="KAK7076441.1"/>
    <property type="molecule type" value="Genomic_DNA"/>
</dbReference>
<comment type="caution">
    <text evidence="4">The sequence shown here is derived from an EMBL/GenBank/DDBJ whole genome shotgun (WGS) entry which is preliminary data.</text>
</comment>
<sequence>MSTFGGARKKTTNQQTHQQQTDLFSAVLPSTEMCPPGEQWDTLGLNIASQYDNLFGCTDYDDLFATGVVNPSEQLKTFDDVGNLSLQDPCEAFSYNGEELLNLDESYLDILDSLDYRQDGYSLTYDGGISNVFSSELLPASQQQDPFCQETLPSLDNFSRDFSLDHIHLPYPSVDQYYPSCSELHASDDATTSNLFNLSNDEQNLAAVSEVVPLTSNTHIPPEIDLPNSSSDEPSSSQRGHKHRHKRVYGLSEVDQTRRNQRLNNEASQLYRERRKLKLQELESDVQYQEKRKRELQRQYKMILKLTGKFQEKLNI</sequence>
<protein>
    <recommendedName>
        <fullName evidence="3">BZIP domain-containing protein</fullName>
    </recommendedName>
</protein>
<evidence type="ECO:0000256" key="2">
    <source>
        <dbReference type="SAM" id="MobiDB-lite"/>
    </source>
</evidence>
<dbReference type="Proteomes" id="UP001381693">
    <property type="component" value="Unassembled WGS sequence"/>
</dbReference>
<evidence type="ECO:0000256" key="1">
    <source>
        <dbReference type="SAM" id="Coils"/>
    </source>
</evidence>
<dbReference type="GO" id="GO:0003700">
    <property type="term" value="F:DNA-binding transcription factor activity"/>
    <property type="evidence" value="ECO:0007669"/>
    <property type="project" value="InterPro"/>
</dbReference>
<feature type="coiled-coil region" evidence="1">
    <location>
        <begin position="260"/>
        <end position="299"/>
    </location>
</feature>
<evidence type="ECO:0000313" key="4">
    <source>
        <dbReference type="EMBL" id="KAK7076441.1"/>
    </source>
</evidence>
<dbReference type="CDD" id="cd14686">
    <property type="entry name" value="bZIP"/>
    <property type="match status" value="1"/>
</dbReference>
<keyword evidence="1" id="KW-0175">Coiled coil</keyword>
<accession>A0AAN8X1V6</accession>
<feature type="domain" description="BZIP" evidence="3">
    <location>
        <begin position="259"/>
        <end position="302"/>
    </location>
</feature>
<dbReference type="AlphaFoldDB" id="A0AAN8X1V6"/>